<dbReference type="Proteomes" id="UP000094094">
    <property type="component" value="Chromosome"/>
</dbReference>
<evidence type="ECO:0000313" key="2">
    <source>
        <dbReference type="Proteomes" id="UP000094094"/>
    </source>
</evidence>
<dbReference type="EMBL" id="CP017157">
    <property type="protein sequence ID" value="AOP48215.1"/>
    <property type="molecule type" value="Genomic_DNA"/>
</dbReference>
<evidence type="ECO:0000313" key="1">
    <source>
        <dbReference type="EMBL" id="AOP48215.1"/>
    </source>
</evidence>
<dbReference type="KEGG" id="slc:SL103_20055"/>
<sequence>MPDTAQPQTHDPGAYASRSAAAWDRLSRAIDAQQDGAWVLDEVEWQVLADVRAATDALHGGHLPPHTREPVQVRVGRLANWAGVCRLAARAGGWELFPVAGTDASAATGPAGMADLLSGIHALAEQGERWRALIRTVVQQRHAAARAGEAVPERSLEERLNDLHPGFERDLADAEAFFTGPGSLEDLHLFFY</sequence>
<dbReference type="RefSeq" id="WP_069570349.1">
    <property type="nucleotide sequence ID" value="NZ_CP017157.1"/>
</dbReference>
<reference evidence="1 2" key="1">
    <citation type="submission" date="2016-09" db="EMBL/GenBank/DDBJ databases">
        <title>Complete genome sequencing of Streptomyces lydicus 103 and metabolic pathways analysis of antibiotic biosynthesis.</title>
        <authorList>
            <person name="Jia N."/>
            <person name="Ding M.-Z."/>
            <person name="Gao F."/>
            <person name="Yuan Y.-J."/>
        </authorList>
    </citation>
    <scope>NUCLEOTIDE SEQUENCE [LARGE SCALE GENOMIC DNA]</scope>
    <source>
        <strain evidence="1 2">103</strain>
    </source>
</reference>
<name>A0A1D7VN82_9ACTN</name>
<accession>A0A1D7VN82</accession>
<organism evidence="1 2">
    <name type="scientific">Streptomyces lydicus</name>
    <dbReference type="NCBI Taxonomy" id="47763"/>
    <lineage>
        <taxon>Bacteria</taxon>
        <taxon>Bacillati</taxon>
        <taxon>Actinomycetota</taxon>
        <taxon>Actinomycetes</taxon>
        <taxon>Kitasatosporales</taxon>
        <taxon>Streptomycetaceae</taxon>
        <taxon>Streptomyces</taxon>
    </lineage>
</organism>
<proteinExistence type="predicted"/>
<keyword evidence="2" id="KW-1185">Reference proteome</keyword>
<dbReference type="AlphaFoldDB" id="A0A1D7VN82"/>
<evidence type="ECO:0008006" key="3">
    <source>
        <dbReference type="Google" id="ProtNLM"/>
    </source>
</evidence>
<gene>
    <name evidence="1" type="ORF">SL103_20055</name>
</gene>
<protein>
    <recommendedName>
        <fullName evidence="3">DUF4375 domain-containing protein</fullName>
    </recommendedName>
</protein>